<name>A0A0D0BX36_9AGAR</name>
<sequence length="380" mass="42419">MSYFKKLNKLLFKFDFPTSQLKKLINQVVLELDELGLGPDVLHKLLVDGNGEGEGEGEGEEGKVLSARNHPKVVYEFNSDSGKIEPRLRIWLSWPLPTPIPSHSSTVPVSRVSSVDSEASSSEGGELTSSSSEGFGMKNISLLWALQRNAAVQNWAEDSPQITEVTETEEPQSTKHPIVFSDSREIIIPLVKDSAFFELLSTALHSLSDRLSSLYGDFAESLETLSQKIGDSARPVSESQRRNFHAYSALSNAGTISSPSKNNKSDLYSWREIFALYIESEVFESLHESSPGQLSIDESAKRFKLFADRVTSRGLGDKRKLKLKESREALEGILELNMFILNVKKLIQANAEATRKILKKHAKCTALVLPPRQEWNYYSL</sequence>
<feature type="region of interest" description="Disordered" evidence="1">
    <location>
        <begin position="103"/>
        <end position="132"/>
    </location>
</feature>
<dbReference type="InterPro" id="IPR004331">
    <property type="entry name" value="SPX_dom"/>
</dbReference>
<accession>A0A0D0BX36</accession>
<dbReference type="HOGENOM" id="CLU_017137_2_0_1"/>
<dbReference type="AlphaFoldDB" id="A0A0D0BX36"/>
<evidence type="ECO:0000313" key="4">
    <source>
        <dbReference type="Proteomes" id="UP000053593"/>
    </source>
</evidence>
<evidence type="ECO:0000256" key="1">
    <source>
        <dbReference type="SAM" id="MobiDB-lite"/>
    </source>
</evidence>
<organism evidence="3 4">
    <name type="scientific">Collybiopsis luxurians FD-317 M1</name>
    <dbReference type="NCBI Taxonomy" id="944289"/>
    <lineage>
        <taxon>Eukaryota</taxon>
        <taxon>Fungi</taxon>
        <taxon>Dikarya</taxon>
        <taxon>Basidiomycota</taxon>
        <taxon>Agaricomycotina</taxon>
        <taxon>Agaricomycetes</taxon>
        <taxon>Agaricomycetidae</taxon>
        <taxon>Agaricales</taxon>
        <taxon>Marasmiineae</taxon>
        <taxon>Omphalotaceae</taxon>
        <taxon>Collybiopsis</taxon>
        <taxon>Collybiopsis luxurians</taxon>
    </lineage>
</organism>
<dbReference type="PROSITE" id="PS51382">
    <property type="entry name" value="SPX"/>
    <property type="match status" value="1"/>
</dbReference>
<dbReference type="Pfam" id="PF03105">
    <property type="entry name" value="SPX"/>
    <property type="match status" value="1"/>
</dbReference>
<reference evidence="3 4" key="1">
    <citation type="submission" date="2014-04" db="EMBL/GenBank/DDBJ databases">
        <title>Evolutionary Origins and Diversification of the Mycorrhizal Mutualists.</title>
        <authorList>
            <consortium name="DOE Joint Genome Institute"/>
            <consortium name="Mycorrhizal Genomics Consortium"/>
            <person name="Kohler A."/>
            <person name="Kuo A."/>
            <person name="Nagy L.G."/>
            <person name="Floudas D."/>
            <person name="Copeland A."/>
            <person name="Barry K.W."/>
            <person name="Cichocki N."/>
            <person name="Veneault-Fourrey C."/>
            <person name="LaButti K."/>
            <person name="Lindquist E.A."/>
            <person name="Lipzen A."/>
            <person name="Lundell T."/>
            <person name="Morin E."/>
            <person name="Murat C."/>
            <person name="Riley R."/>
            <person name="Ohm R."/>
            <person name="Sun H."/>
            <person name="Tunlid A."/>
            <person name="Henrissat B."/>
            <person name="Grigoriev I.V."/>
            <person name="Hibbett D.S."/>
            <person name="Martin F."/>
        </authorList>
    </citation>
    <scope>NUCLEOTIDE SEQUENCE [LARGE SCALE GENOMIC DNA]</scope>
    <source>
        <strain evidence="3 4">FD-317 M1</strain>
    </source>
</reference>
<feature type="domain" description="SPX" evidence="2">
    <location>
        <begin position="1"/>
        <end position="375"/>
    </location>
</feature>
<keyword evidence="4" id="KW-1185">Reference proteome</keyword>
<gene>
    <name evidence="3" type="ORF">GYMLUDRAFT_253313</name>
</gene>
<dbReference type="OrthoDB" id="5588846at2759"/>
<protein>
    <recommendedName>
        <fullName evidence="2">SPX domain-containing protein</fullName>
    </recommendedName>
</protein>
<evidence type="ECO:0000313" key="3">
    <source>
        <dbReference type="EMBL" id="KIK50052.1"/>
    </source>
</evidence>
<dbReference type="EMBL" id="KN834935">
    <property type="protein sequence ID" value="KIK50052.1"/>
    <property type="molecule type" value="Genomic_DNA"/>
</dbReference>
<dbReference type="Proteomes" id="UP000053593">
    <property type="component" value="Unassembled WGS sequence"/>
</dbReference>
<evidence type="ECO:0000259" key="2">
    <source>
        <dbReference type="PROSITE" id="PS51382"/>
    </source>
</evidence>
<proteinExistence type="predicted"/>